<comment type="caution">
    <text evidence="2">The sequence shown here is derived from an EMBL/GenBank/DDBJ whole genome shotgun (WGS) entry which is preliminary data.</text>
</comment>
<feature type="region of interest" description="Disordered" evidence="1">
    <location>
        <begin position="47"/>
        <end position="82"/>
    </location>
</feature>
<organism evidence="2">
    <name type="scientific">Streptantibioticus silvisoli</name>
    <dbReference type="NCBI Taxonomy" id="2705255"/>
    <lineage>
        <taxon>Bacteria</taxon>
        <taxon>Bacillati</taxon>
        <taxon>Actinomycetota</taxon>
        <taxon>Actinomycetes</taxon>
        <taxon>Kitasatosporales</taxon>
        <taxon>Streptomycetaceae</taxon>
        <taxon>Streptantibioticus</taxon>
    </lineage>
</organism>
<dbReference type="AlphaFoldDB" id="A0AA90H209"/>
<dbReference type="Pfam" id="PF00805">
    <property type="entry name" value="Pentapeptide"/>
    <property type="match status" value="1"/>
</dbReference>
<dbReference type="RefSeq" id="WP_271315964.1">
    <property type="nucleotide sequence ID" value="NZ_JABXJJ020000008.1"/>
</dbReference>
<dbReference type="EMBL" id="JABXJJ020000008">
    <property type="protein sequence ID" value="MDI5969190.1"/>
    <property type="molecule type" value="Genomic_DNA"/>
</dbReference>
<accession>A0AA90H209</accession>
<sequence length="82" mass="8645">MAGADLRGADLRGADLRGADLRGADLRRCGPDTTGGTERLVRVREDRVGRTPPVRVRMPRPVPGTPPATGRAERLCGRAAGS</sequence>
<evidence type="ECO:0000256" key="1">
    <source>
        <dbReference type="SAM" id="MobiDB-lite"/>
    </source>
</evidence>
<name>A0AA90H209_9ACTN</name>
<dbReference type="SUPFAM" id="SSF141571">
    <property type="entry name" value="Pentapeptide repeat-like"/>
    <property type="match status" value="1"/>
</dbReference>
<protein>
    <submittedName>
        <fullName evidence="2">Pentapeptide repeat-containing protein</fullName>
    </submittedName>
</protein>
<evidence type="ECO:0000313" key="2">
    <source>
        <dbReference type="EMBL" id="MDI5969190.1"/>
    </source>
</evidence>
<proteinExistence type="predicted"/>
<dbReference type="Gene3D" id="2.160.20.80">
    <property type="entry name" value="E3 ubiquitin-protein ligase SopA"/>
    <property type="match status" value="1"/>
</dbReference>
<reference evidence="2" key="1">
    <citation type="submission" date="2023-05" db="EMBL/GenBank/DDBJ databases">
        <title>Streptantibioticus silvisoli sp. nov., acidotolerant actinomycetes 1 from pine litter.</title>
        <authorList>
            <person name="Swiecimska M."/>
            <person name="Golinska P."/>
            <person name="Sangal V."/>
            <person name="Wachnowicz B."/>
            <person name="Goodfellow M."/>
        </authorList>
    </citation>
    <scope>NUCLEOTIDE SEQUENCE</scope>
    <source>
        <strain evidence="2">SL13</strain>
    </source>
</reference>
<gene>
    <name evidence="2" type="ORF">POF50_007505</name>
</gene>
<dbReference type="InterPro" id="IPR001646">
    <property type="entry name" value="5peptide_repeat"/>
</dbReference>